<evidence type="ECO:0008006" key="4">
    <source>
        <dbReference type="Google" id="ProtNLM"/>
    </source>
</evidence>
<feature type="transmembrane region" description="Helical" evidence="1">
    <location>
        <begin position="71"/>
        <end position="91"/>
    </location>
</feature>
<keyword evidence="1" id="KW-1133">Transmembrane helix</keyword>
<gene>
    <name evidence="2" type="ORF">H8911_11985</name>
</gene>
<organism evidence="2 3">
    <name type="scientific">Holdemanella hominis</name>
    <dbReference type="NCBI Taxonomy" id="2764327"/>
    <lineage>
        <taxon>Bacteria</taxon>
        <taxon>Bacillati</taxon>
        <taxon>Bacillota</taxon>
        <taxon>Erysipelotrichia</taxon>
        <taxon>Erysipelotrichales</taxon>
        <taxon>Erysipelotrichaceae</taxon>
        <taxon>Holdemanella</taxon>
    </lineage>
</organism>
<evidence type="ECO:0000313" key="2">
    <source>
        <dbReference type="EMBL" id="MBC6013396.1"/>
    </source>
</evidence>
<keyword evidence="1" id="KW-0472">Membrane</keyword>
<proteinExistence type="predicted"/>
<reference evidence="2 3" key="1">
    <citation type="submission" date="2020-08" db="EMBL/GenBank/DDBJ databases">
        <authorList>
            <person name="Liu C."/>
            <person name="Sun Q."/>
        </authorList>
    </citation>
    <scope>NUCLEOTIDE SEQUENCE [LARGE SCALE GENOMIC DNA]</scope>
    <source>
        <strain evidence="2 3">L34</strain>
    </source>
</reference>
<name>A0ABR7KKW5_9FIRM</name>
<accession>A0ABR7KKW5</accession>
<keyword evidence="1" id="KW-0812">Transmembrane</keyword>
<dbReference type="EMBL" id="JACRWH010000099">
    <property type="protein sequence ID" value="MBC6013396.1"/>
    <property type="molecule type" value="Genomic_DNA"/>
</dbReference>
<sequence length="109" mass="13420">MRFVFVIASLFTINFIHLLVLRKWEMSEKVDKGIMMWYGRLSYRRKFIRTLWIIPIDIAIMFGFYYEFRSLRWTCIIAVILSIILFIQAFYNYKKWQEEIVTTDNNEKN</sequence>
<protein>
    <recommendedName>
        <fullName evidence="4">DUF3784 domain-containing protein</fullName>
    </recommendedName>
</protein>
<feature type="transmembrane region" description="Helical" evidence="1">
    <location>
        <begin position="6"/>
        <end position="25"/>
    </location>
</feature>
<comment type="caution">
    <text evidence="2">The sequence shown here is derived from an EMBL/GenBank/DDBJ whole genome shotgun (WGS) entry which is preliminary data.</text>
</comment>
<dbReference type="Proteomes" id="UP000649075">
    <property type="component" value="Unassembled WGS sequence"/>
</dbReference>
<keyword evidence="3" id="KW-1185">Reference proteome</keyword>
<evidence type="ECO:0000256" key="1">
    <source>
        <dbReference type="SAM" id="Phobius"/>
    </source>
</evidence>
<evidence type="ECO:0000313" key="3">
    <source>
        <dbReference type="Proteomes" id="UP000649075"/>
    </source>
</evidence>
<feature type="transmembrane region" description="Helical" evidence="1">
    <location>
        <begin position="46"/>
        <end position="65"/>
    </location>
</feature>